<gene>
    <name evidence="4" type="ORF">SAMN05421872_106122</name>
</gene>
<dbReference type="SUPFAM" id="SSF55166">
    <property type="entry name" value="Hedgehog/DD-peptidase"/>
    <property type="match status" value="1"/>
</dbReference>
<feature type="domain" description="D-alanyl-D-alanine carboxypeptidase-like core" evidence="3">
    <location>
        <begin position="63"/>
        <end position="163"/>
    </location>
</feature>
<dbReference type="EMBL" id="FMZM01000006">
    <property type="protein sequence ID" value="SDD15237.1"/>
    <property type="molecule type" value="Genomic_DNA"/>
</dbReference>
<dbReference type="AlphaFoldDB" id="A0A1G6SGF3"/>
<evidence type="ECO:0000313" key="5">
    <source>
        <dbReference type="Proteomes" id="UP000199034"/>
    </source>
</evidence>
<evidence type="ECO:0000256" key="1">
    <source>
        <dbReference type="SAM" id="MobiDB-lite"/>
    </source>
</evidence>
<feature type="signal peptide" evidence="2">
    <location>
        <begin position="1"/>
        <end position="22"/>
    </location>
</feature>
<evidence type="ECO:0000313" key="4">
    <source>
        <dbReference type="EMBL" id="SDD15237.1"/>
    </source>
</evidence>
<dbReference type="PANTHER" id="PTHR34385">
    <property type="entry name" value="D-ALANYL-D-ALANINE CARBOXYPEPTIDASE"/>
    <property type="match status" value="1"/>
</dbReference>
<reference evidence="4 5" key="1">
    <citation type="submission" date="2016-10" db="EMBL/GenBank/DDBJ databases">
        <authorList>
            <person name="de Groot N.N."/>
        </authorList>
    </citation>
    <scope>NUCLEOTIDE SEQUENCE [LARGE SCALE GENOMIC DNA]</scope>
    <source>
        <strain evidence="4 5">CGMCC 4.6858</strain>
    </source>
</reference>
<dbReference type="PANTHER" id="PTHR34385:SF1">
    <property type="entry name" value="PEPTIDOGLYCAN L-ALANYL-D-GLUTAMATE ENDOPEPTIDASE CWLK"/>
    <property type="match status" value="1"/>
</dbReference>
<organism evidence="4 5">
    <name type="scientific">Nocardioides lianchengensis</name>
    <dbReference type="NCBI Taxonomy" id="1045774"/>
    <lineage>
        <taxon>Bacteria</taxon>
        <taxon>Bacillati</taxon>
        <taxon>Actinomycetota</taxon>
        <taxon>Actinomycetes</taxon>
        <taxon>Propionibacteriales</taxon>
        <taxon>Nocardioidaceae</taxon>
        <taxon>Nocardioides</taxon>
    </lineage>
</organism>
<dbReference type="Pfam" id="PF02557">
    <property type="entry name" value="VanY"/>
    <property type="match status" value="1"/>
</dbReference>
<accession>A0A1G6SGF3</accession>
<sequence>MLTSLSRPVLTTLVAVALAVGACGSTDPTSSSGVRARSATGLPATDLPAAEPPVDLAIVDADRLDPDLLAAVQAAARDARADGITVQVTSGWRSREHQQRLYDEAVTRYGSEEEARRYVATPDASAHVTGDAVDIGPTDAADWMGRHGSAHGLCQTFANEMWHFELATTPGGECPEQLPDGSSRP</sequence>
<evidence type="ECO:0000256" key="2">
    <source>
        <dbReference type="SAM" id="SignalP"/>
    </source>
</evidence>
<keyword evidence="5" id="KW-1185">Reference proteome</keyword>
<dbReference type="InterPro" id="IPR003709">
    <property type="entry name" value="VanY-like_core_dom"/>
</dbReference>
<keyword evidence="2" id="KW-0732">Signal</keyword>
<keyword evidence="4" id="KW-0645">Protease</keyword>
<name>A0A1G6SGF3_9ACTN</name>
<keyword evidence="4" id="KW-0378">Hydrolase</keyword>
<dbReference type="InterPro" id="IPR009045">
    <property type="entry name" value="Zn_M74/Hedgehog-like"/>
</dbReference>
<proteinExistence type="predicted"/>
<dbReference type="PROSITE" id="PS51257">
    <property type="entry name" value="PROKAR_LIPOPROTEIN"/>
    <property type="match status" value="1"/>
</dbReference>
<evidence type="ECO:0000259" key="3">
    <source>
        <dbReference type="Pfam" id="PF02557"/>
    </source>
</evidence>
<dbReference type="Gene3D" id="3.30.1380.10">
    <property type="match status" value="1"/>
</dbReference>
<feature type="chain" id="PRO_5038945951" evidence="2">
    <location>
        <begin position="23"/>
        <end position="185"/>
    </location>
</feature>
<dbReference type="GO" id="GO:0004180">
    <property type="term" value="F:carboxypeptidase activity"/>
    <property type="evidence" value="ECO:0007669"/>
    <property type="project" value="UniProtKB-KW"/>
</dbReference>
<protein>
    <submittedName>
        <fullName evidence="4">D-alanyl-D-alanine carboxypeptidase</fullName>
    </submittedName>
</protein>
<dbReference type="GO" id="GO:0006508">
    <property type="term" value="P:proteolysis"/>
    <property type="evidence" value="ECO:0007669"/>
    <property type="project" value="InterPro"/>
</dbReference>
<dbReference type="STRING" id="1045774.SAMN05421872_106122"/>
<dbReference type="CDD" id="cd14846">
    <property type="entry name" value="Peptidase_M15_like"/>
    <property type="match status" value="1"/>
</dbReference>
<dbReference type="RefSeq" id="WP_090856018.1">
    <property type="nucleotide sequence ID" value="NZ_FMZM01000006.1"/>
</dbReference>
<dbReference type="OrthoDB" id="3293184at2"/>
<keyword evidence="4" id="KW-0121">Carboxypeptidase</keyword>
<dbReference type="InterPro" id="IPR052179">
    <property type="entry name" value="DD-CPase-like"/>
</dbReference>
<dbReference type="Proteomes" id="UP000199034">
    <property type="component" value="Unassembled WGS sequence"/>
</dbReference>
<feature type="region of interest" description="Disordered" evidence="1">
    <location>
        <begin position="25"/>
        <end position="49"/>
    </location>
</feature>